<sequence length="256" mass="27747">MRIPVSEGRSSQQRLFLRLSAVSRHSRVFPPRAPPIVSSHPGGGFLGEANQNGSGSGSVVMQNLKPRVEVPVNVNSDTQAYLEVYRTRARHDSAVSAEFGSINNEGKDRIGECWLVDIWERLSVRSGESLCRPFTSKLAAGSHHCTLAGLAQRVPESPSQSPWFWCTDNCVFADMVATVREGCMCCKASRRPPLQVAGSHARTGPASRESTASRQVADICGAQPDGARTRGDRHRRALGKTILPRSQAVAPHIGPE</sequence>
<evidence type="ECO:0000313" key="2">
    <source>
        <dbReference type="Proteomes" id="UP000814140"/>
    </source>
</evidence>
<gene>
    <name evidence="1" type="ORF">BV25DRAFT_1842103</name>
</gene>
<accession>A0ACB8SKP7</accession>
<evidence type="ECO:0000313" key="1">
    <source>
        <dbReference type="EMBL" id="KAI0056787.1"/>
    </source>
</evidence>
<dbReference type="EMBL" id="MU277258">
    <property type="protein sequence ID" value="KAI0056787.1"/>
    <property type="molecule type" value="Genomic_DNA"/>
</dbReference>
<reference evidence="1" key="1">
    <citation type="submission" date="2021-03" db="EMBL/GenBank/DDBJ databases">
        <authorList>
            <consortium name="DOE Joint Genome Institute"/>
            <person name="Ahrendt S."/>
            <person name="Looney B.P."/>
            <person name="Miyauchi S."/>
            <person name="Morin E."/>
            <person name="Drula E."/>
            <person name="Courty P.E."/>
            <person name="Chicoki N."/>
            <person name="Fauchery L."/>
            <person name="Kohler A."/>
            <person name="Kuo A."/>
            <person name="Labutti K."/>
            <person name="Pangilinan J."/>
            <person name="Lipzen A."/>
            <person name="Riley R."/>
            <person name="Andreopoulos W."/>
            <person name="He G."/>
            <person name="Johnson J."/>
            <person name="Barry K.W."/>
            <person name="Grigoriev I.V."/>
            <person name="Nagy L."/>
            <person name="Hibbett D."/>
            <person name="Henrissat B."/>
            <person name="Matheny P.B."/>
            <person name="Labbe J."/>
            <person name="Martin F."/>
        </authorList>
    </citation>
    <scope>NUCLEOTIDE SEQUENCE</scope>
    <source>
        <strain evidence="1">HHB10654</strain>
    </source>
</reference>
<proteinExistence type="predicted"/>
<dbReference type="Proteomes" id="UP000814140">
    <property type="component" value="Unassembled WGS sequence"/>
</dbReference>
<reference evidence="1" key="2">
    <citation type="journal article" date="2022" name="New Phytol.">
        <title>Evolutionary transition to the ectomycorrhizal habit in the genomes of a hyperdiverse lineage of mushroom-forming fungi.</title>
        <authorList>
            <person name="Looney B."/>
            <person name="Miyauchi S."/>
            <person name="Morin E."/>
            <person name="Drula E."/>
            <person name="Courty P.E."/>
            <person name="Kohler A."/>
            <person name="Kuo A."/>
            <person name="LaButti K."/>
            <person name="Pangilinan J."/>
            <person name="Lipzen A."/>
            <person name="Riley R."/>
            <person name="Andreopoulos W."/>
            <person name="He G."/>
            <person name="Johnson J."/>
            <person name="Nolan M."/>
            <person name="Tritt A."/>
            <person name="Barry K.W."/>
            <person name="Grigoriev I.V."/>
            <person name="Nagy L.G."/>
            <person name="Hibbett D."/>
            <person name="Henrissat B."/>
            <person name="Matheny P.B."/>
            <person name="Labbe J."/>
            <person name="Martin F.M."/>
        </authorList>
    </citation>
    <scope>NUCLEOTIDE SEQUENCE</scope>
    <source>
        <strain evidence="1">HHB10654</strain>
    </source>
</reference>
<organism evidence="1 2">
    <name type="scientific">Artomyces pyxidatus</name>
    <dbReference type="NCBI Taxonomy" id="48021"/>
    <lineage>
        <taxon>Eukaryota</taxon>
        <taxon>Fungi</taxon>
        <taxon>Dikarya</taxon>
        <taxon>Basidiomycota</taxon>
        <taxon>Agaricomycotina</taxon>
        <taxon>Agaricomycetes</taxon>
        <taxon>Russulales</taxon>
        <taxon>Auriscalpiaceae</taxon>
        <taxon>Artomyces</taxon>
    </lineage>
</organism>
<protein>
    <submittedName>
        <fullName evidence="1">Uncharacterized protein</fullName>
    </submittedName>
</protein>
<comment type="caution">
    <text evidence="1">The sequence shown here is derived from an EMBL/GenBank/DDBJ whole genome shotgun (WGS) entry which is preliminary data.</text>
</comment>
<keyword evidence="2" id="KW-1185">Reference proteome</keyword>
<name>A0ACB8SKP7_9AGAM</name>